<evidence type="ECO:0000256" key="2">
    <source>
        <dbReference type="SAM" id="SignalP"/>
    </source>
</evidence>
<dbReference type="PROSITE" id="PS50234">
    <property type="entry name" value="VWFA"/>
    <property type="match status" value="1"/>
</dbReference>
<dbReference type="SUPFAM" id="SSF56935">
    <property type="entry name" value="Porins"/>
    <property type="match status" value="1"/>
</dbReference>
<evidence type="ECO:0000256" key="1">
    <source>
        <dbReference type="PROSITE-ProRule" id="PRU01360"/>
    </source>
</evidence>
<dbReference type="AlphaFoldDB" id="A0A1M6BDN2"/>
<feature type="chain" id="PRO_5012974486" evidence="2">
    <location>
        <begin position="20"/>
        <end position="702"/>
    </location>
</feature>
<dbReference type="Gene3D" id="3.40.50.410">
    <property type="entry name" value="von Willebrand factor, type A domain"/>
    <property type="match status" value="1"/>
</dbReference>
<dbReference type="InterPro" id="IPR012910">
    <property type="entry name" value="Plug_dom"/>
</dbReference>
<dbReference type="SMART" id="SM00327">
    <property type="entry name" value="VWA"/>
    <property type="match status" value="1"/>
</dbReference>
<keyword evidence="1" id="KW-0813">Transport</keyword>
<dbReference type="Pfam" id="PF07715">
    <property type="entry name" value="Plug"/>
    <property type="match status" value="1"/>
</dbReference>
<dbReference type="Pfam" id="PF12034">
    <property type="entry name" value="YfbK_C"/>
    <property type="match status" value="1"/>
</dbReference>
<keyword evidence="1" id="KW-0812">Transmembrane</keyword>
<dbReference type="PROSITE" id="PS52016">
    <property type="entry name" value="TONB_DEPENDENT_REC_3"/>
    <property type="match status" value="1"/>
</dbReference>
<sequence>MKLLGFFMCFILSIGYTQAQQLNVTGTVTDNRNLPLPGVSVIIKGTTKGIQTDFDGVYNILVNKGDTLVFSYVGFATKEIQVIASGTIDVTLEVSASELEEVVVTGYAAKRQKHSLGYSVSTITASSIKKSKRRRKVRALRGRAAGVVISKGNQKSRGNSNVIIRGTSSVDRNKQPLFVVDGVVMSKKDMAGIQAMDPSKIKSINVLKGKSASSIYGAKANNGVVVVTTHTGKFKIEDNESYTEIEENTFKHVQTSPLSTFSIDVDKASYSNIRRMINNGTQVPQDAVKVEEMINYFDYDYAQPTGEHPMAIHTEYGQTPWNQNSQLVKIGLKGKEVPKSEIPASNLIFLIDVSGSMGSENKLPLLKKAFSLLVKELREKDKVSIVVYAGAAGLVLEPTSGANKTKIINALDRLESGGATAGGEGIALAYKVAQENFIKEGNNRVILTTDGDFNVGMSSDTDMKRLIEEKRKSGVFLTCLGFGMGNYKDSKLETLADKGNGNHAYIDTMQEAQRVLVKEFGGTLYTIAKDVKIQVEFNPSKVKAYRLIGYENRLLNDEDFVDDTKDAGELGSGHTVTALYEIIPAGVQSEFVIDIPNLKYTRTNVKTGFGNELLTVKFRYKKPSKNKSIEMVHIVDTENHETTHDFNFAASVAWFGMKLRNSKYIKNQKVEDIISLAKSNKNEDKEGYRSEFVCLMSSYIDL</sequence>
<dbReference type="InterPro" id="IPR022156">
    <property type="entry name" value="Uncharacterised_YfbK_N"/>
</dbReference>
<dbReference type="RefSeq" id="WP_073314039.1">
    <property type="nucleotide sequence ID" value="NZ_FQYP01000001.1"/>
</dbReference>
<keyword evidence="1" id="KW-0998">Cell outer membrane</keyword>
<name>A0A1M6BDN2_9FLAO</name>
<dbReference type="InterPro" id="IPR008969">
    <property type="entry name" value="CarboxyPept-like_regulatory"/>
</dbReference>
<dbReference type="InterPro" id="IPR036465">
    <property type="entry name" value="vWFA_dom_sf"/>
</dbReference>
<dbReference type="InterPro" id="IPR037066">
    <property type="entry name" value="Plug_dom_sf"/>
</dbReference>
<comment type="subcellular location">
    <subcellularLocation>
        <location evidence="1">Cell outer membrane</location>
        <topology evidence="1">Multi-pass membrane protein</topology>
    </subcellularLocation>
</comment>
<accession>A0A1M6BDN2</accession>
<feature type="signal peptide" evidence="2">
    <location>
        <begin position="1"/>
        <end position="19"/>
    </location>
</feature>
<dbReference type="GO" id="GO:0009279">
    <property type="term" value="C:cell outer membrane"/>
    <property type="evidence" value="ECO:0007669"/>
    <property type="project" value="UniProtKB-SubCell"/>
</dbReference>
<organism evidence="4 5">
    <name type="scientific">Aquimarina spongiae</name>
    <dbReference type="NCBI Taxonomy" id="570521"/>
    <lineage>
        <taxon>Bacteria</taxon>
        <taxon>Pseudomonadati</taxon>
        <taxon>Bacteroidota</taxon>
        <taxon>Flavobacteriia</taxon>
        <taxon>Flavobacteriales</taxon>
        <taxon>Flavobacteriaceae</taxon>
        <taxon>Aquimarina</taxon>
    </lineage>
</organism>
<keyword evidence="2" id="KW-0732">Signal</keyword>
<keyword evidence="1" id="KW-0472">Membrane</keyword>
<comment type="similarity">
    <text evidence="1">Belongs to the TonB-dependent receptor family.</text>
</comment>
<dbReference type="Proteomes" id="UP000184432">
    <property type="component" value="Unassembled WGS sequence"/>
</dbReference>
<dbReference type="CDD" id="cd01465">
    <property type="entry name" value="vWA_subgroup"/>
    <property type="match status" value="1"/>
</dbReference>
<dbReference type="Gene3D" id="2.60.40.1120">
    <property type="entry name" value="Carboxypeptidase-like, regulatory domain"/>
    <property type="match status" value="1"/>
</dbReference>
<feature type="domain" description="VWFA" evidence="3">
    <location>
        <begin position="346"/>
        <end position="524"/>
    </location>
</feature>
<evidence type="ECO:0000313" key="4">
    <source>
        <dbReference type="EMBL" id="SHI46796.1"/>
    </source>
</evidence>
<dbReference type="SUPFAM" id="SSF53300">
    <property type="entry name" value="vWA-like"/>
    <property type="match status" value="1"/>
</dbReference>
<dbReference type="Pfam" id="PF12450">
    <property type="entry name" value="vWF_A"/>
    <property type="match status" value="1"/>
</dbReference>
<evidence type="ECO:0000313" key="5">
    <source>
        <dbReference type="Proteomes" id="UP000184432"/>
    </source>
</evidence>
<dbReference type="Pfam" id="PF00092">
    <property type="entry name" value="VWA"/>
    <property type="match status" value="1"/>
</dbReference>
<dbReference type="PANTHER" id="PTHR10166:SF37">
    <property type="entry name" value="STOLID, ISOFORM H"/>
    <property type="match status" value="1"/>
</dbReference>
<dbReference type="InterPro" id="IPR039426">
    <property type="entry name" value="TonB-dep_rcpt-like"/>
</dbReference>
<dbReference type="InterPro" id="IPR002035">
    <property type="entry name" value="VWF_A"/>
</dbReference>
<dbReference type="STRING" id="570521.SAMN04488508_101763"/>
<dbReference type="OrthoDB" id="9768177at2"/>
<dbReference type="Pfam" id="PF13715">
    <property type="entry name" value="CarbopepD_reg_2"/>
    <property type="match status" value="1"/>
</dbReference>
<dbReference type="Gene3D" id="2.170.130.10">
    <property type="entry name" value="TonB-dependent receptor, plug domain"/>
    <property type="match status" value="1"/>
</dbReference>
<evidence type="ECO:0000259" key="3">
    <source>
        <dbReference type="PROSITE" id="PS50234"/>
    </source>
</evidence>
<reference evidence="5" key="1">
    <citation type="submission" date="2016-11" db="EMBL/GenBank/DDBJ databases">
        <authorList>
            <person name="Varghese N."/>
            <person name="Submissions S."/>
        </authorList>
    </citation>
    <scope>NUCLEOTIDE SEQUENCE [LARGE SCALE GENOMIC DNA]</scope>
    <source>
        <strain evidence="5">DSM 22623</strain>
    </source>
</reference>
<keyword evidence="5" id="KW-1185">Reference proteome</keyword>
<protein>
    <submittedName>
        <fullName evidence="4">Ca-activated chloride channel family protein</fullName>
    </submittedName>
</protein>
<gene>
    <name evidence="4" type="ORF">SAMN04488508_101763</name>
</gene>
<dbReference type="InterPro" id="IPR021908">
    <property type="entry name" value="YfbK_C"/>
</dbReference>
<dbReference type="InterPro" id="IPR051173">
    <property type="entry name" value="Ca_channel_alpha-2/delta"/>
</dbReference>
<dbReference type="SUPFAM" id="SSF49464">
    <property type="entry name" value="Carboxypeptidase regulatory domain-like"/>
    <property type="match status" value="1"/>
</dbReference>
<proteinExistence type="inferred from homology"/>
<keyword evidence="1" id="KW-1134">Transmembrane beta strand</keyword>
<dbReference type="PANTHER" id="PTHR10166">
    <property type="entry name" value="VOLTAGE-DEPENDENT CALCIUM CHANNEL SUBUNIT ALPHA-2/DELTA-RELATED"/>
    <property type="match status" value="1"/>
</dbReference>
<dbReference type="EMBL" id="FQYP01000001">
    <property type="protein sequence ID" value="SHI46796.1"/>
    <property type="molecule type" value="Genomic_DNA"/>
</dbReference>